<reference evidence="12 13" key="1">
    <citation type="submission" date="2018-08" db="EMBL/GenBank/DDBJ databases">
        <title>A genome reference for cultivated species of the human gut microbiota.</title>
        <authorList>
            <person name="Zou Y."/>
            <person name="Xue W."/>
            <person name="Luo G."/>
        </authorList>
    </citation>
    <scope>NUCLEOTIDE SEQUENCE [LARGE SCALE GENOMIC DNA]</scope>
    <source>
        <strain evidence="12 13">AM29-10</strain>
    </source>
</reference>
<dbReference type="Pfam" id="PF00005">
    <property type="entry name" value="ABC_tran"/>
    <property type="match status" value="1"/>
</dbReference>
<proteinExistence type="predicted"/>
<dbReference type="GO" id="GO:0015421">
    <property type="term" value="F:ABC-type oligopeptide transporter activity"/>
    <property type="evidence" value="ECO:0007669"/>
    <property type="project" value="TreeGrafter"/>
</dbReference>
<evidence type="ECO:0000313" key="12">
    <source>
        <dbReference type="EMBL" id="RHE34186.1"/>
    </source>
</evidence>
<dbReference type="Gene3D" id="3.40.50.300">
    <property type="entry name" value="P-loop containing nucleotide triphosphate hydrolases"/>
    <property type="match status" value="1"/>
</dbReference>
<evidence type="ECO:0000256" key="8">
    <source>
        <dbReference type="ARBA" id="ARBA00023136"/>
    </source>
</evidence>
<dbReference type="GO" id="GO:0005886">
    <property type="term" value="C:plasma membrane"/>
    <property type="evidence" value="ECO:0007669"/>
    <property type="project" value="UniProtKB-SubCell"/>
</dbReference>
<dbReference type="FunFam" id="3.40.50.300:FF:000221">
    <property type="entry name" value="Multidrug ABC transporter ATP-binding protein"/>
    <property type="match status" value="1"/>
</dbReference>
<dbReference type="InterPro" id="IPR027417">
    <property type="entry name" value="P-loop_NTPase"/>
</dbReference>
<evidence type="ECO:0000256" key="6">
    <source>
        <dbReference type="ARBA" id="ARBA00022840"/>
    </source>
</evidence>
<keyword evidence="8 9" id="KW-0472">Membrane</keyword>
<keyword evidence="4 9" id="KW-0812">Transmembrane</keyword>
<evidence type="ECO:0000256" key="4">
    <source>
        <dbReference type="ARBA" id="ARBA00022692"/>
    </source>
</evidence>
<dbReference type="InterPro" id="IPR011527">
    <property type="entry name" value="ABC1_TM_dom"/>
</dbReference>
<feature type="transmembrane region" description="Helical" evidence="9">
    <location>
        <begin position="276"/>
        <end position="299"/>
    </location>
</feature>
<dbReference type="CDD" id="cd18548">
    <property type="entry name" value="ABC_6TM_Tm287_like"/>
    <property type="match status" value="1"/>
</dbReference>
<feature type="domain" description="ABC transporter" evidence="10">
    <location>
        <begin position="332"/>
        <end position="568"/>
    </location>
</feature>
<feature type="transmembrane region" description="Helical" evidence="9">
    <location>
        <begin position="21"/>
        <end position="41"/>
    </location>
</feature>
<dbReference type="PANTHER" id="PTHR43394">
    <property type="entry name" value="ATP-DEPENDENT PERMEASE MDL1, MITOCHONDRIAL"/>
    <property type="match status" value="1"/>
</dbReference>
<keyword evidence="6 12" id="KW-0067">ATP-binding</keyword>
<dbReference type="PROSITE" id="PS50929">
    <property type="entry name" value="ABC_TM1F"/>
    <property type="match status" value="1"/>
</dbReference>
<keyword evidence="7 9" id="KW-1133">Transmembrane helix</keyword>
<dbReference type="Gene3D" id="1.20.1560.10">
    <property type="entry name" value="ABC transporter type 1, transmembrane domain"/>
    <property type="match status" value="1"/>
</dbReference>
<comment type="caution">
    <text evidence="12">The sequence shown here is derived from an EMBL/GenBank/DDBJ whole genome shotgun (WGS) entry which is preliminary data.</text>
</comment>
<organism evidence="12 13">
    <name type="scientific">Agathobacter rectalis</name>
    <dbReference type="NCBI Taxonomy" id="39491"/>
    <lineage>
        <taxon>Bacteria</taxon>
        <taxon>Bacillati</taxon>
        <taxon>Bacillota</taxon>
        <taxon>Clostridia</taxon>
        <taxon>Lachnospirales</taxon>
        <taxon>Lachnospiraceae</taxon>
        <taxon>Agathobacter</taxon>
    </lineage>
</organism>
<dbReference type="InterPro" id="IPR036640">
    <property type="entry name" value="ABC1_TM_sf"/>
</dbReference>
<dbReference type="InterPro" id="IPR003593">
    <property type="entry name" value="AAA+_ATPase"/>
</dbReference>
<keyword evidence="5" id="KW-0547">Nucleotide-binding</keyword>
<evidence type="ECO:0000256" key="9">
    <source>
        <dbReference type="SAM" id="Phobius"/>
    </source>
</evidence>
<evidence type="ECO:0000313" key="13">
    <source>
        <dbReference type="Proteomes" id="UP000285290"/>
    </source>
</evidence>
<feature type="transmembrane region" description="Helical" evidence="9">
    <location>
        <begin position="246"/>
        <end position="264"/>
    </location>
</feature>
<dbReference type="GO" id="GO:0005524">
    <property type="term" value="F:ATP binding"/>
    <property type="evidence" value="ECO:0007669"/>
    <property type="project" value="UniProtKB-KW"/>
</dbReference>
<dbReference type="SMART" id="SM00382">
    <property type="entry name" value="AAA"/>
    <property type="match status" value="1"/>
</dbReference>
<feature type="transmembrane region" description="Helical" evidence="9">
    <location>
        <begin position="158"/>
        <end position="179"/>
    </location>
</feature>
<evidence type="ECO:0000256" key="5">
    <source>
        <dbReference type="ARBA" id="ARBA00022741"/>
    </source>
</evidence>
<dbReference type="InterPro" id="IPR003439">
    <property type="entry name" value="ABC_transporter-like_ATP-bd"/>
</dbReference>
<evidence type="ECO:0000256" key="3">
    <source>
        <dbReference type="ARBA" id="ARBA00022475"/>
    </source>
</evidence>
<evidence type="ECO:0000259" key="11">
    <source>
        <dbReference type="PROSITE" id="PS50929"/>
    </source>
</evidence>
<dbReference type="SUPFAM" id="SSF52540">
    <property type="entry name" value="P-loop containing nucleoside triphosphate hydrolases"/>
    <property type="match status" value="1"/>
</dbReference>
<feature type="transmembrane region" description="Helical" evidence="9">
    <location>
        <begin position="134"/>
        <end position="152"/>
    </location>
</feature>
<dbReference type="RefSeq" id="WP_117996319.1">
    <property type="nucleotide sequence ID" value="NZ_QRWI01000001.1"/>
</dbReference>
<protein>
    <submittedName>
        <fullName evidence="12">ABC transporter ATP-binding protein</fullName>
    </submittedName>
</protein>
<feature type="transmembrane region" description="Helical" evidence="9">
    <location>
        <begin position="53"/>
        <end position="75"/>
    </location>
</feature>
<comment type="subcellular location">
    <subcellularLocation>
        <location evidence="1">Cell membrane</location>
        <topology evidence="1">Multi-pass membrane protein</topology>
    </subcellularLocation>
</comment>
<dbReference type="InterPro" id="IPR039421">
    <property type="entry name" value="Type_1_exporter"/>
</dbReference>
<dbReference type="EMBL" id="QSKC01000002">
    <property type="protein sequence ID" value="RHE34186.1"/>
    <property type="molecule type" value="Genomic_DNA"/>
</dbReference>
<feature type="domain" description="ABC transmembrane type-1" evidence="11">
    <location>
        <begin position="21"/>
        <end position="299"/>
    </location>
</feature>
<keyword evidence="3" id="KW-1003">Cell membrane</keyword>
<accession>A0A414IXL7</accession>
<dbReference type="PROSITE" id="PS00211">
    <property type="entry name" value="ABC_TRANSPORTER_1"/>
    <property type="match status" value="1"/>
</dbReference>
<dbReference type="Pfam" id="PF00664">
    <property type="entry name" value="ABC_membrane"/>
    <property type="match status" value="1"/>
</dbReference>
<name>A0A414IXL7_9FIRM</name>
<dbReference type="Proteomes" id="UP000285290">
    <property type="component" value="Unassembled WGS sequence"/>
</dbReference>
<gene>
    <name evidence="12" type="ORF">DW753_02590</name>
</gene>
<evidence type="ECO:0000256" key="1">
    <source>
        <dbReference type="ARBA" id="ARBA00004651"/>
    </source>
</evidence>
<evidence type="ECO:0000259" key="10">
    <source>
        <dbReference type="PROSITE" id="PS50893"/>
    </source>
</evidence>
<evidence type="ECO:0000256" key="2">
    <source>
        <dbReference type="ARBA" id="ARBA00022448"/>
    </source>
</evidence>
<dbReference type="InterPro" id="IPR017871">
    <property type="entry name" value="ABC_transporter-like_CS"/>
</dbReference>
<dbReference type="AlphaFoldDB" id="A0A414IXL7"/>
<evidence type="ECO:0000256" key="7">
    <source>
        <dbReference type="ARBA" id="ARBA00022989"/>
    </source>
</evidence>
<dbReference type="PANTHER" id="PTHR43394:SF1">
    <property type="entry name" value="ATP-BINDING CASSETTE SUB-FAMILY B MEMBER 10, MITOCHONDRIAL"/>
    <property type="match status" value="1"/>
</dbReference>
<dbReference type="GO" id="GO:0016887">
    <property type="term" value="F:ATP hydrolysis activity"/>
    <property type="evidence" value="ECO:0007669"/>
    <property type="project" value="InterPro"/>
</dbReference>
<dbReference type="PROSITE" id="PS50893">
    <property type="entry name" value="ABC_TRANSPORTER_2"/>
    <property type="match status" value="1"/>
</dbReference>
<keyword evidence="2" id="KW-0813">Transport</keyword>
<dbReference type="SUPFAM" id="SSF90123">
    <property type="entry name" value="ABC transporter transmembrane region"/>
    <property type="match status" value="1"/>
</dbReference>
<sequence>MLKTLGAQIKEYKWASIATPVFMLLEVAVDTIIPLLMASIIDNGVNMGDTRHIYIMGVCMIVAALFGLLTGCLGAKYGAKAAMGFGKNLRAAMFRNIQTFSFANIDRFSSASLVTRMTTDVTNIQNAYMMLLRMAMRAPASIICAMAMSFFISPRLATIYLVAVIVLGALLLFISKAAMKYFDRAFKRYDDLNESVQENVSAIRVVKAYVREDYEKKRFSKAAQNIYDVFVKAESLVVYNSPLMQFTVYACILLISWLGAHMVVSSTLTTGDLMALLTYCMNILMNLMMLSMVFVMISLSLASARRISEVLNEQSTLHNPKEPLYDVPDGGISFKHVTFRYSDTAETPVLSDINLDIKSGETIGIIGGTGSSKSSLVNLISRLYDTDTGSVIVGGHDVREYDMDTLRNKVAVVLQQNVLFSGTILENLRWGDKNATSDECIEACKMACADDFIESFPDKYNTYIEQGGTNVSGGQKQRLCIARALLKKPRILILDDSTSAVDTATDSKIRAALAKTIPGTTKLIIAQRISSVMDADRIIVMNDGKVDGFDTHENLLKNNEIYRDVYDSQTNGGGDFDEGGAA</sequence>